<keyword evidence="1" id="KW-0812">Transmembrane</keyword>
<evidence type="ECO:0008006" key="4">
    <source>
        <dbReference type="Google" id="ProtNLM"/>
    </source>
</evidence>
<keyword evidence="1" id="KW-1133">Transmembrane helix</keyword>
<gene>
    <name evidence="2" type="ORF">AB0H04_42920</name>
</gene>
<keyword evidence="3" id="KW-1185">Reference proteome</keyword>
<feature type="transmembrane region" description="Helical" evidence="1">
    <location>
        <begin position="64"/>
        <end position="83"/>
    </location>
</feature>
<feature type="transmembrane region" description="Helical" evidence="1">
    <location>
        <begin position="90"/>
        <end position="111"/>
    </location>
</feature>
<dbReference type="RefSeq" id="WP_030657942.1">
    <property type="nucleotide sequence ID" value="NZ_JBFAEG010000052.1"/>
</dbReference>
<keyword evidence="1" id="KW-0472">Membrane</keyword>
<organism evidence="2 3">
    <name type="scientific">Streptomyces flaveolus</name>
    <dbReference type="NCBI Taxonomy" id="67297"/>
    <lineage>
        <taxon>Bacteria</taxon>
        <taxon>Bacillati</taxon>
        <taxon>Actinomycetota</taxon>
        <taxon>Actinomycetes</taxon>
        <taxon>Kitasatosporales</taxon>
        <taxon>Streptomycetaceae</taxon>
        <taxon>Streptomyces</taxon>
    </lineage>
</organism>
<name>A0ABV3ANH8_9ACTN</name>
<evidence type="ECO:0000313" key="2">
    <source>
        <dbReference type="EMBL" id="MEU5713499.1"/>
    </source>
</evidence>
<evidence type="ECO:0000313" key="3">
    <source>
        <dbReference type="Proteomes" id="UP001551011"/>
    </source>
</evidence>
<dbReference type="Proteomes" id="UP001551011">
    <property type="component" value="Unassembled WGS sequence"/>
</dbReference>
<sequence length="149" mass="15152">MRSLTKGLLAGAAGTVALNVVSYGDMLLRGRGSSNMPATVAGKLAGGVGVRLGEGEDKAHREEALGALLGYVTGLGVGAAYGLVRRDGHLPVWAAGPLLGAAAMAGSDVPATAMKVTDPTTWSLTSWVSDVIPHMAYGFTAASVYRVLR</sequence>
<protein>
    <recommendedName>
        <fullName evidence="4">Integral membrane protein</fullName>
    </recommendedName>
</protein>
<proteinExistence type="predicted"/>
<dbReference type="EMBL" id="JBFAEG010000052">
    <property type="protein sequence ID" value="MEU5713499.1"/>
    <property type="molecule type" value="Genomic_DNA"/>
</dbReference>
<evidence type="ECO:0000256" key="1">
    <source>
        <dbReference type="SAM" id="Phobius"/>
    </source>
</evidence>
<feature type="transmembrane region" description="Helical" evidence="1">
    <location>
        <begin position="131"/>
        <end position="148"/>
    </location>
</feature>
<reference evidence="2 3" key="1">
    <citation type="submission" date="2024-06" db="EMBL/GenBank/DDBJ databases">
        <title>The Natural Products Discovery Center: Release of the First 8490 Sequenced Strains for Exploring Actinobacteria Biosynthetic Diversity.</title>
        <authorList>
            <person name="Kalkreuter E."/>
            <person name="Kautsar S.A."/>
            <person name="Yang D."/>
            <person name="Bader C.D."/>
            <person name="Teijaro C.N."/>
            <person name="Fluegel L."/>
            <person name="Davis C.M."/>
            <person name="Simpson J.R."/>
            <person name="Lauterbach L."/>
            <person name="Steele A.D."/>
            <person name="Gui C."/>
            <person name="Meng S."/>
            <person name="Li G."/>
            <person name="Viehrig K."/>
            <person name="Ye F."/>
            <person name="Su P."/>
            <person name="Kiefer A.F."/>
            <person name="Nichols A."/>
            <person name="Cepeda A.J."/>
            <person name="Yan W."/>
            <person name="Fan B."/>
            <person name="Jiang Y."/>
            <person name="Adhikari A."/>
            <person name="Zheng C.-J."/>
            <person name="Schuster L."/>
            <person name="Cowan T.M."/>
            <person name="Smanski M.J."/>
            <person name="Chevrette M.G."/>
            <person name="De Carvalho L.P.S."/>
            <person name="Shen B."/>
        </authorList>
    </citation>
    <scope>NUCLEOTIDE SEQUENCE [LARGE SCALE GENOMIC DNA]</scope>
    <source>
        <strain evidence="2 3">NPDC020594</strain>
    </source>
</reference>
<accession>A0ABV3ANH8</accession>
<comment type="caution">
    <text evidence="2">The sequence shown here is derived from an EMBL/GenBank/DDBJ whole genome shotgun (WGS) entry which is preliminary data.</text>
</comment>